<dbReference type="InterPro" id="IPR026002">
    <property type="entry name" value="ATC_hydrolase-like"/>
</dbReference>
<name>X0UX96_9ZZZZ</name>
<dbReference type="AlphaFoldDB" id="X0UX96"/>
<organism evidence="1">
    <name type="scientific">marine sediment metagenome</name>
    <dbReference type="NCBI Taxonomy" id="412755"/>
    <lineage>
        <taxon>unclassified sequences</taxon>
        <taxon>metagenomes</taxon>
        <taxon>ecological metagenomes</taxon>
    </lineage>
</organism>
<dbReference type="EMBL" id="BARS01022773">
    <property type="protein sequence ID" value="GAG03832.1"/>
    <property type="molecule type" value="Genomic_DNA"/>
</dbReference>
<dbReference type="Pfam" id="PF14196">
    <property type="entry name" value="ATC_hydrolase"/>
    <property type="match status" value="1"/>
</dbReference>
<gene>
    <name evidence="1" type="ORF">S01H1_36354</name>
</gene>
<evidence type="ECO:0000313" key="1">
    <source>
        <dbReference type="EMBL" id="GAG03832.1"/>
    </source>
</evidence>
<reference evidence="1" key="1">
    <citation type="journal article" date="2014" name="Front. Microbiol.">
        <title>High frequency of phylogenetically diverse reductive dehalogenase-homologous genes in deep subseafloor sedimentary metagenomes.</title>
        <authorList>
            <person name="Kawai M."/>
            <person name="Futagami T."/>
            <person name="Toyoda A."/>
            <person name="Takaki Y."/>
            <person name="Nishi S."/>
            <person name="Hori S."/>
            <person name="Arai W."/>
            <person name="Tsubouchi T."/>
            <person name="Morono Y."/>
            <person name="Uchiyama I."/>
            <person name="Ito T."/>
            <person name="Fujiyama A."/>
            <person name="Inagaki F."/>
            <person name="Takami H."/>
        </authorList>
    </citation>
    <scope>NUCLEOTIDE SEQUENCE</scope>
    <source>
        <strain evidence="1">Expedition CK06-06</strain>
    </source>
</reference>
<accession>X0UX96</accession>
<proteinExistence type="predicted"/>
<feature type="non-terminal residue" evidence="1">
    <location>
        <position position="213"/>
    </location>
</feature>
<comment type="caution">
    <text evidence="1">The sequence shown here is derived from an EMBL/GenBank/DDBJ whole genome shotgun (WGS) entry which is preliminary data.</text>
</comment>
<protein>
    <submittedName>
        <fullName evidence="1">Uncharacterized protein</fullName>
    </submittedName>
</protein>
<sequence length="213" mass="25143">MHRGNVSTGQERMSYYVRNRTSLLKDFDKVSKHVRIVLEHEMDASQVNQIVTESRKEYDRIIPLIPDIGGKKNPFHFNLVGSAWLLALSRTLENRGYELREIGRIGYEAMESYVESMPSIFKFLYRFYVFSRLMKRKMRNAARKSQQREYPSDWVFEFVEGVDGEFEWGGDFTECAICKFFKEQDAEKFLPYLCLGDYAMFYSFGVGMKRTKT</sequence>